<keyword evidence="10" id="KW-1185">Reference proteome</keyword>
<dbReference type="AlphaFoldDB" id="A0AAQ3LBU7"/>
<dbReference type="EMBL" id="CP136920">
    <property type="protein sequence ID" value="WOO42536.1"/>
    <property type="molecule type" value="Genomic_DNA"/>
</dbReference>
<evidence type="ECO:0000313" key="9">
    <source>
        <dbReference type="EMBL" id="WOO42536.1"/>
    </source>
</evidence>
<dbReference type="RefSeq" id="WP_317835058.1">
    <property type="nucleotide sequence ID" value="NZ_CP136920.1"/>
</dbReference>
<comment type="similarity">
    <text evidence="2 7">Belongs to the ExbD/TolR family.</text>
</comment>
<evidence type="ECO:0000256" key="8">
    <source>
        <dbReference type="SAM" id="Phobius"/>
    </source>
</evidence>
<evidence type="ECO:0000256" key="5">
    <source>
        <dbReference type="ARBA" id="ARBA00022989"/>
    </source>
</evidence>
<evidence type="ECO:0000256" key="2">
    <source>
        <dbReference type="ARBA" id="ARBA00005811"/>
    </source>
</evidence>
<gene>
    <name evidence="9" type="ORF">RZN69_05495</name>
</gene>
<organism evidence="9 10">
    <name type="scientific">Rubellicoccus peritrichatus</name>
    <dbReference type="NCBI Taxonomy" id="3080537"/>
    <lineage>
        <taxon>Bacteria</taxon>
        <taxon>Pseudomonadati</taxon>
        <taxon>Verrucomicrobiota</taxon>
        <taxon>Opitutia</taxon>
        <taxon>Puniceicoccales</taxon>
        <taxon>Cerasicoccaceae</taxon>
        <taxon>Rubellicoccus</taxon>
    </lineage>
</organism>
<evidence type="ECO:0000313" key="10">
    <source>
        <dbReference type="Proteomes" id="UP001304300"/>
    </source>
</evidence>
<evidence type="ECO:0000256" key="7">
    <source>
        <dbReference type="RuleBase" id="RU003879"/>
    </source>
</evidence>
<evidence type="ECO:0000256" key="1">
    <source>
        <dbReference type="ARBA" id="ARBA00004162"/>
    </source>
</evidence>
<evidence type="ECO:0000256" key="3">
    <source>
        <dbReference type="ARBA" id="ARBA00022475"/>
    </source>
</evidence>
<reference evidence="9 10" key="1">
    <citation type="submission" date="2023-10" db="EMBL/GenBank/DDBJ databases">
        <title>Rubellicoccus peritrichatus gen. nov., sp. nov., isolated from an algae of coral reef tank.</title>
        <authorList>
            <person name="Luo J."/>
        </authorList>
    </citation>
    <scope>NUCLEOTIDE SEQUENCE [LARGE SCALE GENOMIC DNA]</scope>
    <source>
        <strain evidence="9 10">CR14</strain>
    </source>
</reference>
<name>A0AAQ3LBU7_9BACT</name>
<keyword evidence="6 8" id="KW-0472">Membrane</keyword>
<evidence type="ECO:0000256" key="4">
    <source>
        <dbReference type="ARBA" id="ARBA00022692"/>
    </source>
</evidence>
<feature type="transmembrane region" description="Helical" evidence="8">
    <location>
        <begin position="27"/>
        <end position="49"/>
    </location>
</feature>
<dbReference type="Proteomes" id="UP001304300">
    <property type="component" value="Chromosome"/>
</dbReference>
<comment type="subcellular location">
    <subcellularLocation>
        <location evidence="1">Cell membrane</location>
        <topology evidence="1">Single-pass membrane protein</topology>
    </subcellularLocation>
    <subcellularLocation>
        <location evidence="7">Cell membrane</location>
        <topology evidence="7">Single-pass type II membrane protein</topology>
    </subcellularLocation>
</comment>
<keyword evidence="3" id="KW-1003">Cell membrane</keyword>
<dbReference type="Pfam" id="PF02472">
    <property type="entry name" value="ExbD"/>
    <property type="match status" value="1"/>
</dbReference>
<dbReference type="KEGG" id="puo:RZN69_05495"/>
<keyword evidence="7" id="KW-0653">Protein transport</keyword>
<dbReference type="GO" id="GO:0022857">
    <property type="term" value="F:transmembrane transporter activity"/>
    <property type="evidence" value="ECO:0007669"/>
    <property type="project" value="InterPro"/>
</dbReference>
<dbReference type="GO" id="GO:0015031">
    <property type="term" value="P:protein transport"/>
    <property type="evidence" value="ECO:0007669"/>
    <property type="project" value="UniProtKB-KW"/>
</dbReference>
<dbReference type="PANTHER" id="PTHR30558:SF7">
    <property type="entry name" value="TOL-PAL SYSTEM PROTEIN TOLR"/>
    <property type="match status" value="1"/>
</dbReference>
<dbReference type="InterPro" id="IPR003400">
    <property type="entry name" value="ExbD"/>
</dbReference>
<dbReference type="PANTHER" id="PTHR30558">
    <property type="entry name" value="EXBD MEMBRANE COMPONENT OF PMF-DRIVEN MACROMOLECULE IMPORT SYSTEM"/>
    <property type="match status" value="1"/>
</dbReference>
<proteinExistence type="inferred from homology"/>
<keyword evidence="5 8" id="KW-1133">Transmembrane helix</keyword>
<sequence>MEQTVSSGLRPLGLQQALSVPERRIDFVPLFDVLLLGFMFFMLGSRFVFAPGISIELPQSAQQTLGGIPTLDVLTVKNDNFLIFQGTKYSLDGLELFLASDLWEQPPADSYLLLKADQSVDLQTFVSISQMAKTAGYAGVQLAVKDPGEESRSGLDETSSNLLFP</sequence>
<dbReference type="GO" id="GO:0005886">
    <property type="term" value="C:plasma membrane"/>
    <property type="evidence" value="ECO:0007669"/>
    <property type="project" value="UniProtKB-SubCell"/>
</dbReference>
<accession>A0AAQ3LBU7</accession>
<keyword evidence="7" id="KW-0813">Transport</keyword>
<keyword evidence="4 7" id="KW-0812">Transmembrane</keyword>
<protein>
    <submittedName>
        <fullName evidence="9">Biopolymer transporter ExbD</fullName>
    </submittedName>
</protein>
<evidence type="ECO:0000256" key="6">
    <source>
        <dbReference type="ARBA" id="ARBA00023136"/>
    </source>
</evidence>